<evidence type="ECO:0000313" key="2">
    <source>
        <dbReference type="Proteomes" id="UP000646523"/>
    </source>
</evidence>
<keyword evidence="2" id="KW-1185">Reference proteome</keyword>
<dbReference type="EMBL" id="BMNH01000001">
    <property type="protein sequence ID" value="GGO61486.1"/>
    <property type="molecule type" value="Genomic_DNA"/>
</dbReference>
<dbReference type="AlphaFoldDB" id="A0A917YRM5"/>
<comment type="caution">
    <text evidence="1">The sequence shown here is derived from an EMBL/GenBank/DDBJ whole genome shotgun (WGS) entry which is preliminary data.</text>
</comment>
<organism evidence="1 2">
    <name type="scientific">Nonomuraea cavernae</name>
    <dbReference type="NCBI Taxonomy" id="2045107"/>
    <lineage>
        <taxon>Bacteria</taxon>
        <taxon>Bacillati</taxon>
        <taxon>Actinomycetota</taxon>
        <taxon>Actinomycetes</taxon>
        <taxon>Streptosporangiales</taxon>
        <taxon>Streptosporangiaceae</taxon>
        <taxon>Nonomuraea</taxon>
    </lineage>
</organism>
<accession>A0A917YRM5</accession>
<name>A0A917YRM5_9ACTN</name>
<reference evidence="1" key="2">
    <citation type="submission" date="2020-09" db="EMBL/GenBank/DDBJ databases">
        <authorList>
            <person name="Sun Q."/>
            <person name="Zhou Y."/>
        </authorList>
    </citation>
    <scope>NUCLEOTIDE SEQUENCE</scope>
    <source>
        <strain evidence="1">CGMCC 4.7368</strain>
    </source>
</reference>
<reference evidence="1" key="1">
    <citation type="journal article" date="2014" name="Int. J. Syst. Evol. Microbiol.">
        <title>Complete genome sequence of Corynebacterium casei LMG S-19264T (=DSM 44701T), isolated from a smear-ripened cheese.</title>
        <authorList>
            <consortium name="US DOE Joint Genome Institute (JGI-PGF)"/>
            <person name="Walter F."/>
            <person name="Albersmeier A."/>
            <person name="Kalinowski J."/>
            <person name="Ruckert C."/>
        </authorList>
    </citation>
    <scope>NUCLEOTIDE SEQUENCE</scope>
    <source>
        <strain evidence="1">CGMCC 4.7368</strain>
    </source>
</reference>
<protein>
    <submittedName>
        <fullName evidence="1">Uncharacterized protein</fullName>
    </submittedName>
</protein>
<gene>
    <name evidence="1" type="ORF">GCM10012289_03830</name>
</gene>
<dbReference type="Proteomes" id="UP000646523">
    <property type="component" value="Unassembled WGS sequence"/>
</dbReference>
<dbReference type="RefSeq" id="WP_189122161.1">
    <property type="nucleotide sequence ID" value="NZ_BMNH01000001.1"/>
</dbReference>
<sequence>MSHPVREDTFPYLIGVRVRRTRESGGGASVAAAPASVTVEAHRYGLRPGGFTLINDVLLDTLGAVPAALVTRRWRARRTAAGVISP</sequence>
<proteinExistence type="predicted"/>
<evidence type="ECO:0000313" key="1">
    <source>
        <dbReference type="EMBL" id="GGO61486.1"/>
    </source>
</evidence>